<keyword evidence="1" id="KW-0472">Membrane</keyword>
<gene>
    <name evidence="2" type="ORF">DFR59_1323</name>
</gene>
<keyword evidence="3" id="KW-1185">Reference proteome</keyword>
<protein>
    <submittedName>
        <fullName evidence="2">Uncharacterized protein</fullName>
    </submittedName>
</protein>
<feature type="transmembrane region" description="Helical" evidence="1">
    <location>
        <begin position="9"/>
        <end position="30"/>
    </location>
</feature>
<dbReference type="Proteomes" id="UP000255326">
    <property type="component" value="Unassembled WGS sequence"/>
</dbReference>
<sequence length="196" mass="23389">MSTKRNKKIWTLVSGTILIIIFISIMTWYYPLSPLSVNQSFTYHPGWETHNCKTYKEELNEFKKTYEEDLNEISTSDNFNFTVERTQYILPIFEQQWLIGTDPKSIDKDKLNRMLFDVEQARNTLLNLVSEGDYDKEEKEYLVQNIKNFLSLEESIREIKDGKYFSRRDLQTLFGNLRGAFRSEFNLYTTNLYGRH</sequence>
<accession>A0A370FXY9</accession>
<dbReference type="OrthoDB" id="2967968at2"/>
<keyword evidence="1" id="KW-1133">Transmembrane helix</keyword>
<dbReference type="RefSeq" id="WP_114747408.1">
    <property type="nucleotide sequence ID" value="NZ_QQAY01000032.1"/>
</dbReference>
<proteinExistence type="predicted"/>
<keyword evidence="1" id="KW-0812">Transmembrane</keyword>
<evidence type="ECO:0000256" key="1">
    <source>
        <dbReference type="SAM" id="Phobius"/>
    </source>
</evidence>
<comment type="caution">
    <text evidence="2">The sequence shown here is derived from an EMBL/GenBank/DDBJ whole genome shotgun (WGS) entry which is preliminary data.</text>
</comment>
<organism evidence="2 3">
    <name type="scientific">Falsibacillus pallidus</name>
    <dbReference type="NCBI Taxonomy" id="493781"/>
    <lineage>
        <taxon>Bacteria</taxon>
        <taxon>Bacillati</taxon>
        <taxon>Bacillota</taxon>
        <taxon>Bacilli</taxon>
        <taxon>Bacillales</taxon>
        <taxon>Bacillaceae</taxon>
        <taxon>Falsibacillus</taxon>
    </lineage>
</organism>
<dbReference type="AlphaFoldDB" id="A0A370FXY9"/>
<dbReference type="EMBL" id="QQAY01000032">
    <property type="protein sequence ID" value="RDI36328.1"/>
    <property type="molecule type" value="Genomic_DNA"/>
</dbReference>
<reference evidence="2 3" key="1">
    <citation type="submission" date="2018-07" db="EMBL/GenBank/DDBJ databases">
        <title>Genomic Encyclopedia of Type Strains, Phase IV (KMG-IV): sequencing the most valuable type-strain genomes for metagenomic binning, comparative biology and taxonomic classification.</title>
        <authorList>
            <person name="Goeker M."/>
        </authorList>
    </citation>
    <scope>NUCLEOTIDE SEQUENCE [LARGE SCALE GENOMIC DNA]</scope>
    <source>
        <strain evidence="2 3">DSM 25281</strain>
    </source>
</reference>
<evidence type="ECO:0000313" key="3">
    <source>
        <dbReference type="Proteomes" id="UP000255326"/>
    </source>
</evidence>
<evidence type="ECO:0000313" key="2">
    <source>
        <dbReference type="EMBL" id="RDI36328.1"/>
    </source>
</evidence>
<name>A0A370FXY9_9BACI</name>